<reference evidence="4" key="2">
    <citation type="journal article" date="2019" name="Int. J. Syst. Evol. Microbiol.">
        <title>The Global Catalogue of Microorganisms (GCM) 10K type strain sequencing project: providing services to taxonomists for standard genome sequencing and annotation.</title>
        <authorList>
            <consortium name="The Broad Institute Genomics Platform"/>
            <consortium name="The Broad Institute Genome Sequencing Center for Infectious Disease"/>
            <person name="Wu L."/>
            <person name="Ma J."/>
        </authorList>
    </citation>
    <scope>NUCLEOTIDE SEQUENCE [LARGE SCALE GENOMIC DNA]</scope>
    <source>
        <strain evidence="4">JCM 12607</strain>
    </source>
</reference>
<dbReference type="EMBL" id="JBHTGL010000011">
    <property type="protein sequence ID" value="MFD0629986.1"/>
    <property type="molecule type" value="Genomic_DNA"/>
</dbReference>
<evidence type="ECO:0000313" key="1">
    <source>
        <dbReference type="EMBL" id="MFD0621551.1"/>
    </source>
</evidence>
<dbReference type="EMBL" id="JBHTGL010000001">
    <property type="protein sequence ID" value="MFD0621551.1"/>
    <property type="molecule type" value="Genomic_DNA"/>
</dbReference>
<name>A0ABW2X737_9ACTN</name>
<evidence type="ECO:0000313" key="3">
    <source>
        <dbReference type="EMBL" id="MFD0629986.1"/>
    </source>
</evidence>
<dbReference type="EMBL" id="JBHTGL010000008">
    <property type="protein sequence ID" value="MFD0629315.1"/>
    <property type="molecule type" value="Genomic_DNA"/>
</dbReference>
<dbReference type="Proteomes" id="UP001596915">
    <property type="component" value="Unassembled WGS sequence"/>
</dbReference>
<accession>A0ABW2X737</accession>
<organism evidence="2 4">
    <name type="scientific">Streptomyces sanglieri</name>
    <dbReference type="NCBI Taxonomy" id="193460"/>
    <lineage>
        <taxon>Bacteria</taxon>
        <taxon>Bacillati</taxon>
        <taxon>Actinomycetota</taxon>
        <taxon>Actinomycetes</taxon>
        <taxon>Kitasatosporales</taxon>
        <taxon>Streptomycetaceae</taxon>
        <taxon>Streptomyces</taxon>
    </lineage>
</organism>
<protein>
    <submittedName>
        <fullName evidence="2">Uncharacterized protein</fullName>
    </submittedName>
</protein>
<evidence type="ECO:0000313" key="4">
    <source>
        <dbReference type="Proteomes" id="UP001596915"/>
    </source>
</evidence>
<sequence length="63" mass="6956">MHPYIAIEIDGVLSPYDGPLPAGHSLHDVTSAAWQEWAAMVYPRPRGLRLALNAEVGRAYTPR</sequence>
<proteinExistence type="predicted"/>
<keyword evidence="4" id="KW-1185">Reference proteome</keyword>
<reference evidence="2" key="3">
    <citation type="submission" date="2024-09" db="EMBL/GenBank/DDBJ databases">
        <authorList>
            <person name="Sun Q."/>
            <person name="Mori K."/>
        </authorList>
    </citation>
    <scope>NUCLEOTIDE SEQUENCE</scope>
    <source>
        <strain evidence="2">JCM 12607</strain>
    </source>
</reference>
<reference evidence="2" key="1">
    <citation type="journal article" date="2014" name="Int. J. Syst. Evol. Microbiol.">
        <title>Complete genome of a new Firmicutes species belonging to the dominant human colonic microbiota ('Ruminococcus bicirculans') reveals two chromosomes and a selective capacity to utilize plant glucans.</title>
        <authorList>
            <consortium name="NISC Comparative Sequencing Program"/>
            <person name="Wegmann U."/>
            <person name="Louis P."/>
            <person name="Goesmann A."/>
            <person name="Henrissat B."/>
            <person name="Duncan S.H."/>
            <person name="Flint H.J."/>
        </authorList>
    </citation>
    <scope>NUCLEOTIDE SEQUENCE</scope>
    <source>
        <strain evidence="2">JCM 12607</strain>
    </source>
</reference>
<comment type="caution">
    <text evidence="2">The sequence shown here is derived from an EMBL/GenBank/DDBJ whole genome shotgun (WGS) entry which is preliminary data.</text>
</comment>
<evidence type="ECO:0000313" key="2">
    <source>
        <dbReference type="EMBL" id="MFD0629315.1"/>
    </source>
</evidence>
<gene>
    <name evidence="1" type="ORF">ACFQ2K_00730</name>
    <name evidence="2" type="ORF">ACFQ2K_48645</name>
    <name evidence="3" type="ORF">ACFQ2K_52840</name>
</gene>